<evidence type="ECO:0000256" key="5">
    <source>
        <dbReference type="ARBA" id="ARBA00022776"/>
    </source>
</evidence>
<feature type="region of interest" description="Disordered" evidence="9">
    <location>
        <begin position="1"/>
        <end position="20"/>
    </location>
</feature>
<dbReference type="OMA" id="YKLDFMP"/>
<dbReference type="GO" id="GO:0005635">
    <property type="term" value="C:nuclear envelope"/>
    <property type="evidence" value="ECO:0007669"/>
    <property type="project" value="TreeGrafter"/>
</dbReference>
<evidence type="ECO:0000256" key="3">
    <source>
        <dbReference type="ARBA" id="ARBA00022019"/>
    </source>
</evidence>
<keyword evidence="4" id="KW-0132">Cell division</keyword>
<comment type="subcellular location">
    <subcellularLocation>
        <location evidence="1">Nucleus</location>
    </subcellularLocation>
</comment>
<dbReference type="InterPro" id="IPR008672">
    <property type="entry name" value="Mad1"/>
</dbReference>
<dbReference type="GeneID" id="19114964"/>
<feature type="coiled-coil region" evidence="8">
    <location>
        <begin position="573"/>
        <end position="600"/>
    </location>
</feature>
<dbReference type="Proteomes" id="UP000011761">
    <property type="component" value="Unassembled WGS sequence"/>
</dbReference>
<evidence type="ECO:0000256" key="1">
    <source>
        <dbReference type="ARBA" id="ARBA00004123"/>
    </source>
</evidence>
<keyword evidence="8" id="KW-0175">Coiled coil</keyword>
<dbReference type="eggNOG" id="KOG4593">
    <property type="taxonomic scope" value="Eukaryota"/>
</dbReference>
<feature type="coiled-coil region" evidence="8">
    <location>
        <begin position="100"/>
        <end position="145"/>
    </location>
</feature>
<keyword evidence="11" id="KW-1185">Reference proteome</keyword>
<dbReference type="RefSeq" id="XP_007677155.1">
    <property type="nucleotide sequence ID" value="XM_007678965.1"/>
</dbReference>
<evidence type="ECO:0000256" key="7">
    <source>
        <dbReference type="ARBA" id="ARBA00023306"/>
    </source>
</evidence>
<keyword evidence="6" id="KW-0539">Nucleus</keyword>
<keyword evidence="5" id="KW-0498">Mitosis</keyword>
<dbReference type="KEGG" id="bcom:BAUCODRAFT_503294"/>
<evidence type="ECO:0000256" key="2">
    <source>
        <dbReference type="ARBA" id="ARBA00008029"/>
    </source>
</evidence>
<evidence type="ECO:0000256" key="4">
    <source>
        <dbReference type="ARBA" id="ARBA00022618"/>
    </source>
</evidence>
<reference evidence="10 11" key="1">
    <citation type="journal article" date="2012" name="PLoS Pathog.">
        <title>Diverse lifestyles and strategies of plant pathogenesis encoded in the genomes of eighteen Dothideomycetes fungi.</title>
        <authorList>
            <person name="Ohm R.A."/>
            <person name="Feau N."/>
            <person name="Henrissat B."/>
            <person name="Schoch C.L."/>
            <person name="Horwitz B.A."/>
            <person name="Barry K.W."/>
            <person name="Condon B.J."/>
            <person name="Copeland A.C."/>
            <person name="Dhillon B."/>
            <person name="Glaser F."/>
            <person name="Hesse C.N."/>
            <person name="Kosti I."/>
            <person name="LaButti K."/>
            <person name="Lindquist E.A."/>
            <person name="Lucas S."/>
            <person name="Salamov A.A."/>
            <person name="Bradshaw R.E."/>
            <person name="Ciuffetti L."/>
            <person name="Hamelin R.C."/>
            <person name="Kema G.H.J."/>
            <person name="Lawrence C."/>
            <person name="Scott J.A."/>
            <person name="Spatafora J.W."/>
            <person name="Turgeon B.G."/>
            <person name="de Wit P.J.G.M."/>
            <person name="Zhong S."/>
            <person name="Goodwin S.B."/>
            <person name="Grigoriev I.V."/>
        </authorList>
    </citation>
    <scope>NUCLEOTIDE SEQUENCE [LARGE SCALE GENOMIC DNA]</scope>
    <source>
        <strain evidence="10 11">UAMH 10762</strain>
    </source>
</reference>
<evidence type="ECO:0000256" key="6">
    <source>
        <dbReference type="ARBA" id="ARBA00023242"/>
    </source>
</evidence>
<dbReference type="PANTHER" id="PTHR23168:SF0">
    <property type="entry name" value="MITOTIC SPINDLE ASSEMBLY CHECKPOINT PROTEIN MAD1"/>
    <property type="match status" value="1"/>
</dbReference>
<proteinExistence type="inferred from homology"/>
<evidence type="ECO:0000256" key="8">
    <source>
        <dbReference type="SAM" id="Coils"/>
    </source>
</evidence>
<name>M2LN54_BAUPA</name>
<feature type="coiled-coil region" evidence="8">
    <location>
        <begin position="33"/>
        <end position="60"/>
    </location>
</feature>
<dbReference type="GO" id="GO:0072686">
    <property type="term" value="C:mitotic spindle"/>
    <property type="evidence" value="ECO:0007669"/>
    <property type="project" value="TreeGrafter"/>
</dbReference>
<dbReference type="GO" id="GO:0051315">
    <property type="term" value="P:attachment of mitotic spindle microtubules to kinetochore"/>
    <property type="evidence" value="ECO:0007669"/>
    <property type="project" value="TreeGrafter"/>
</dbReference>
<dbReference type="HOGENOM" id="CLU_010064_1_0_1"/>
<gene>
    <name evidence="10" type="ORF">BAUCODRAFT_503294</name>
</gene>
<dbReference type="GO" id="GO:0007094">
    <property type="term" value="P:mitotic spindle assembly checkpoint signaling"/>
    <property type="evidence" value="ECO:0007669"/>
    <property type="project" value="InterPro"/>
</dbReference>
<dbReference type="GO" id="GO:0000776">
    <property type="term" value="C:kinetochore"/>
    <property type="evidence" value="ECO:0007669"/>
    <property type="project" value="TreeGrafter"/>
</dbReference>
<dbReference type="EMBL" id="KB445556">
    <property type="protein sequence ID" value="EMC95777.1"/>
    <property type="molecule type" value="Genomic_DNA"/>
</dbReference>
<dbReference type="Gene3D" id="1.20.5.170">
    <property type="match status" value="1"/>
</dbReference>
<organism evidence="10 11">
    <name type="scientific">Baudoinia panamericana (strain UAMH 10762)</name>
    <name type="common">Angels' share fungus</name>
    <name type="synonym">Baudoinia compniacensis (strain UAMH 10762)</name>
    <dbReference type="NCBI Taxonomy" id="717646"/>
    <lineage>
        <taxon>Eukaryota</taxon>
        <taxon>Fungi</taxon>
        <taxon>Dikarya</taxon>
        <taxon>Ascomycota</taxon>
        <taxon>Pezizomycotina</taxon>
        <taxon>Dothideomycetes</taxon>
        <taxon>Dothideomycetidae</taxon>
        <taxon>Mycosphaerellales</taxon>
        <taxon>Teratosphaeriaceae</taxon>
        <taxon>Baudoinia</taxon>
    </lineage>
</organism>
<dbReference type="STRING" id="717646.M2LN54"/>
<dbReference type="OrthoDB" id="331602at2759"/>
<feature type="region of interest" description="Disordered" evidence="9">
    <location>
        <begin position="447"/>
        <end position="482"/>
    </location>
</feature>
<dbReference type="AlphaFoldDB" id="M2LN54"/>
<dbReference type="Gene3D" id="3.30.457.60">
    <property type="match status" value="1"/>
</dbReference>
<keyword evidence="7" id="KW-0131">Cell cycle</keyword>
<evidence type="ECO:0000256" key="9">
    <source>
        <dbReference type="SAM" id="MobiDB-lite"/>
    </source>
</evidence>
<feature type="compositionally biased region" description="Basic and acidic residues" evidence="9">
    <location>
        <begin position="421"/>
        <end position="431"/>
    </location>
</feature>
<dbReference type="Gene3D" id="6.10.250.90">
    <property type="match status" value="1"/>
</dbReference>
<evidence type="ECO:0000313" key="10">
    <source>
        <dbReference type="EMBL" id="EMC95777.1"/>
    </source>
</evidence>
<evidence type="ECO:0000313" key="11">
    <source>
        <dbReference type="Proteomes" id="UP000011761"/>
    </source>
</evidence>
<dbReference type="SUPFAM" id="SSF75704">
    <property type="entry name" value="Mitotic arrest deficient-like 1, Mad1"/>
    <property type="match status" value="1"/>
</dbReference>
<accession>M2LN54</accession>
<comment type="similarity">
    <text evidence="2">Belongs to the MAD1 family.</text>
</comment>
<dbReference type="PANTHER" id="PTHR23168">
    <property type="entry name" value="MITOTIC SPINDLE ASSEMBLY CHECKPOINT PROTEIN MAD1 MITOTIC ARREST DEFICIENT-LIKE PROTEIN 1"/>
    <property type="match status" value="1"/>
</dbReference>
<feature type="coiled-coil region" evidence="8">
    <location>
        <begin position="185"/>
        <end position="294"/>
    </location>
</feature>
<feature type="region of interest" description="Disordered" evidence="9">
    <location>
        <begin position="412"/>
        <end position="431"/>
    </location>
</feature>
<sequence length="707" mass="80262">MMARNQPTYDFLSGPDPSPPHQVLRETLKQSTVSRADINNESLRAQLNTLQYELDSIKQERDLTALHHQQEIREALSRSEADFKRAQAAEAASSIAKSKADALVREQQEAQDRATNEKLQLERKIRALQEDNRAVREELEDVQADLSSRDRESQHAYHELGQKYATLRDSVDAIQQDLRGKVSALQSAQQKLAEKEGDVGKLENEVLRLKAQTGDADTLAVVKRELSDQVAYIKKLETTNREQSAELKQFRKVQNSIKVVEEEKRSLEGKVRLMEDLRKQLAESQLQRRILEDEKQGWTSYLDAQMVGEGGVKYDTPEQMARAFLQERLERLSLVDKLGSVQPELTVKDETIRRLEDERVKLQAELERLRSAGNTTGGIGDSRARLRLERQRNLVMKEVEYLRAQMKALEAEETEFGTEPANKEQSDRVSELESLVEQYRNELQTLHVELSRAEMPPPPTPSPRKRTREEDEAEGERLGELQRRARSLQDDLDKLHSRNQLLEAELKASVSQLTSLKESSRTRILELRQNPTADVEALKMSTLNTLREENAALLAQLEGKPNSGSKVVPISTLHATRLQLEELKSTLAQQEKKTLRLKQIWSSKSLEFREAVCSILGWKLDFLPSGRCKVTSVLYPSVIVNGEEEEASIVFDGENGTMKVSGGPQSVFASEIKGLIEFWVEGRKDIPCFLAACTLDFYERSTRAAKA</sequence>
<dbReference type="GO" id="GO:0051301">
    <property type="term" value="P:cell division"/>
    <property type="evidence" value="ECO:0007669"/>
    <property type="project" value="UniProtKB-KW"/>
</dbReference>
<dbReference type="Pfam" id="PF05557">
    <property type="entry name" value="MAD"/>
    <property type="match status" value="1"/>
</dbReference>
<protein>
    <recommendedName>
        <fullName evidence="3">Spindle assembly checkpoint component MAD1</fullName>
    </recommendedName>
</protein>